<sequence>MQAVLTLIIEQLAEEEERVLATERRAAVASEQLRRAQALELHVLNTVSDPQNTKELIQSLVLLRDSNEDEMDAYTTAQTIINLAVMHVRNICDSDVKMELKRILERDVLQSASDINSNYTSTSCFRQFKLQTLLHLELLWLFGYSSSSLTNGDGEENRGHTLREHHIGEAVKMLRALSLAYNPSTMATFMQETILIHFGDTLGEVLVEMFEELNLPLPESLSNLNEDGQLDFDTRPSSVKSTASLAGYQSSDSIDDPDSGKSREEKRTVRPLGILESSTHRIVVPVTSLALRRTVSDQPRQSSTASYFESANKEASKGDIQKVRRNLFDLRDGVSRSKFHRHHTIDSLPLSELKSPRKNEETSVKRCPTRSKCFEKTPIKLKGTCSKDSLTHNFKKGGILAPETPNHKVGQTIFNKKRVCKSTGTTIVFESPDVKRVCRTTPRTLRASLKVTRRNSFYSGAQSRNWEKAKTQLLANSICSTSNQHRNDKSFVKNATANFLFTDILSLSATKLNSKGNTNMINDCNKTPERRVLNLEHDDNDSYVNEDRGLSPASYLRQDDATSSTPVKHTRSPIANVSNLNFRGSVTKTPNHVMCDTLYEVTPGKKVQFDLTSTPDKLQLSNNVQTPQGKSNCTLGNPVTPKSILKTPKKTPNKTPSKVLHSLDLLLSTPKSRINKSSQETKTSHLYGVQENYYLQPNAAESDFSGFSDKNILLTPVKVNTIASCEESEIELISPSKKDRIQSEVLYIVHKSDISPGSPIELPNKIDEYEINDVKMSFEKQERFDNTSDIYFPNITPEDIGIIDKLMFNDFQNDRGLDYEETTSYSSRFTGDYSYYPDLQFRISHDDPCEGSPEMQSSSDDKNVISHAVNDLGNHLESFSSDIIDTSPGYDEGTSLSISRLLECHVDNPKIESQIDTEQKIHSYYDNIAHNDHNSQDGLEIGAGEPSIHSRYTSCDIEFAVRNRSPDRRSPSLSPEIPLDSRLVLSGEMFKKQATNIILERTRESETSETKNLMGSDMNLVSTKKDKSLRKHIQSSLKNKDCKSRYNSGKDSKCQAMTETQLPLYACKERNNSMNSITESASEHENDCKNEGNESVNVQDHLTEEDSTNELKIKRAESDRSLHLEHSEGVVGVMAQFEEIGTIDMDENFRTMEANVLSVRNSNKKLLPMECKEKVFVDKDNIFKKNGQLKRKYCYKACAIDKFKRISNSGCDNINKLKTEKLSYFRSGKSLSIPQNELAYKNYLDVFKNEAATESIAARILSSGSENEETSSFAALKSDHKNKRLLRSRCGGKHTEGILEFSISSGVAADSTNVSDKRLNSEDHDESMTERRSLAPQDSHDINPTLILKEPETCHSSSKLLASLKRVAHKSSRRKRSRNSFKHSIKNQRMSFSPTEWDQCCIENCVSSENCGGEDISLGSQNCSEYENKKRRYSSIEAEMHLCIKSQKGSSKYNGDGNNMSKDSQTSNEYHNNKRRFSGSKTGKYDSSPEIIASLASDADGKSANEKRSETSYRKQRLVAKSVEKYFSSKRRTRTDSSENYTGTPAEKTPSIIRTNKNWKSEVTDEYINNEKAKREACDSNEIHNIENINYTFLDYMNPMSHGKKCSESLTADDENLLQFPDNSGINKSSYRWIRKKIQLLCDDDAREQEVKKIPRRVQPRRSTVRSNNRRKSKRTCKMRNISFKEPSSDESFESFGEKEHAVIKMRRNIDYDFGTHDEIPEDLCKRKNRINVPLKNVENLPSQVNFSLGAESASDCSEEIPLFGRCSHKIDKQQKIDVHVSPDSKNSVSPVEPQNSIERPKRKLPEVSNDRRRIKPRRKMLKPSKVCRGYPSGKVRNNSPDHVEDNYTKISKQVNNIRNGQNSNVKKLVVKKKKQNTVKLKLTKSGDNYEVSQVDDILKITDADSNMEPQNLLVKAKTGESLANSREVDAPVRKHRKRRENEKSCIITPLRFTRHMSRDLSVSPELFSKLIALSPEKVPPSDHKNSNSKMALESSNHSSSYLDGEDIPDNCQAVENFGECVKSLPVCSRQSGMDDVISSEWMVQNMAGSPTLKTFIRKQKNKYSISLSPRIEVSPLHQQEMKQPFTNPSLKSLVHLSVSPILNHGGNGGSLSKRNNKPKSHRRLYTDKDSE</sequence>
<accession>A0AAN9AHC8</accession>
<feature type="region of interest" description="Disordered" evidence="1">
    <location>
        <begin position="620"/>
        <end position="642"/>
    </location>
</feature>
<feature type="region of interest" description="Disordered" evidence="1">
    <location>
        <begin position="2105"/>
        <end position="2132"/>
    </location>
</feature>
<feature type="region of interest" description="Disordered" evidence="1">
    <location>
        <begin position="1025"/>
        <end position="1054"/>
    </location>
</feature>
<feature type="region of interest" description="Disordered" evidence="1">
    <location>
        <begin position="1779"/>
        <end position="1844"/>
    </location>
</feature>
<evidence type="ECO:0000256" key="1">
    <source>
        <dbReference type="SAM" id="MobiDB-lite"/>
    </source>
</evidence>
<dbReference type="Pfam" id="PF21855">
    <property type="entry name" value="Treslin_STD"/>
    <property type="match status" value="1"/>
</dbReference>
<feature type="compositionally biased region" description="Basic and acidic residues" evidence="1">
    <location>
        <begin position="1081"/>
        <end position="1092"/>
    </location>
</feature>
<comment type="caution">
    <text evidence="3">The sequence shown here is derived from an EMBL/GenBank/DDBJ whole genome shotgun (WGS) entry which is preliminary data.</text>
</comment>
<feature type="region of interest" description="Disordered" evidence="1">
    <location>
        <begin position="1367"/>
        <end position="1386"/>
    </location>
</feature>
<dbReference type="EMBL" id="JAXCGZ010000035">
    <property type="protein sequence ID" value="KAK7086955.1"/>
    <property type="molecule type" value="Genomic_DNA"/>
</dbReference>
<feature type="region of interest" description="Disordered" evidence="1">
    <location>
        <begin position="1312"/>
        <end position="1341"/>
    </location>
</feature>
<dbReference type="InterPro" id="IPR053920">
    <property type="entry name" value="Treslin_STD"/>
</dbReference>
<feature type="compositionally biased region" description="Basic residues" evidence="1">
    <location>
        <begin position="1813"/>
        <end position="1823"/>
    </location>
</feature>
<feature type="region of interest" description="Disordered" evidence="1">
    <location>
        <begin position="1977"/>
        <end position="2005"/>
    </location>
</feature>
<proteinExistence type="predicted"/>
<feature type="compositionally biased region" description="Basic and acidic residues" evidence="1">
    <location>
        <begin position="1315"/>
        <end position="1341"/>
    </location>
</feature>
<feature type="compositionally biased region" description="Polar residues" evidence="1">
    <location>
        <begin position="296"/>
        <end position="309"/>
    </location>
</feature>
<feature type="region of interest" description="Disordered" evidence="1">
    <location>
        <begin position="1526"/>
        <end position="1549"/>
    </location>
</feature>
<name>A0AAN9AHC8_HALRR</name>
<gene>
    <name evidence="3" type="ORF">SK128_000846</name>
</gene>
<evidence type="ECO:0000259" key="2">
    <source>
        <dbReference type="Pfam" id="PF21855"/>
    </source>
</evidence>
<feature type="compositionally biased region" description="Basic and acidic residues" evidence="1">
    <location>
        <begin position="1499"/>
        <end position="1513"/>
    </location>
</feature>
<feature type="compositionally biased region" description="Polar residues" evidence="1">
    <location>
        <begin position="620"/>
        <end position="637"/>
    </location>
</feature>
<feature type="domain" description="Treslin STD" evidence="2">
    <location>
        <begin position="68"/>
        <end position="213"/>
    </location>
</feature>
<feature type="compositionally biased region" description="Basic and acidic residues" evidence="1">
    <location>
        <begin position="1038"/>
        <end position="1053"/>
    </location>
</feature>
<feature type="compositionally biased region" description="Polar residues" evidence="1">
    <location>
        <begin position="1988"/>
        <end position="2002"/>
    </location>
</feature>
<feature type="compositionally biased region" description="Basic residues" evidence="1">
    <location>
        <begin position="2115"/>
        <end position="2124"/>
    </location>
</feature>
<feature type="compositionally biased region" description="Basic and acidic residues" evidence="1">
    <location>
        <begin position="258"/>
        <end position="268"/>
    </location>
</feature>
<feature type="region of interest" description="Disordered" evidence="1">
    <location>
        <begin position="1448"/>
        <end position="1485"/>
    </location>
</feature>
<dbReference type="Proteomes" id="UP001381693">
    <property type="component" value="Unassembled WGS sequence"/>
</dbReference>
<feature type="compositionally biased region" description="Polar residues" evidence="1">
    <location>
        <begin position="235"/>
        <end position="252"/>
    </location>
</feature>
<feature type="region of interest" description="Disordered" evidence="1">
    <location>
        <begin position="294"/>
        <end position="316"/>
    </location>
</feature>
<feature type="compositionally biased region" description="Polar residues" evidence="1">
    <location>
        <begin position="1448"/>
        <end position="1470"/>
    </location>
</feature>
<protein>
    <recommendedName>
        <fullName evidence="2">Treslin STD domain-containing protein</fullName>
    </recommendedName>
</protein>
<feature type="compositionally biased region" description="Polar residues" evidence="1">
    <location>
        <begin position="1784"/>
        <end position="1798"/>
    </location>
</feature>
<reference evidence="3 4" key="1">
    <citation type="submission" date="2023-11" db="EMBL/GenBank/DDBJ databases">
        <title>Halocaridina rubra genome assembly.</title>
        <authorList>
            <person name="Smith C."/>
        </authorList>
    </citation>
    <scope>NUCLEOTIDE SEQUENCE [LARGE SCALE GENOMIC DNA]</scope>
    <source>
        <strain evidence="3">EP-1</strain>
        <tissue evidence="3">Whole</tissue>
    </source>
</reference>
<feature type="region of interest" description="Disordered" evidence="1">
    <location>
        <begin position="1076"/>
        <end position="1108"/>
    </location>
</feature>
<evidence type="ECO:0000313" key="4">
    <source>
        <dbReference type="Proteomes" id="UP001381693"/>
    </source>
</evidence>
<feature type="region of interest" description="Disordered" evidence="1">
    <location>
        <begin position="1496"/>
        <end position="1515"/>
    </location>
</feature>
<keyword evidence="4" id="KW-1185">Reference proteome</keyword>
<organism evidence="3 4">
    <name type="scientific">Halocaridina rubra</name>
    <name type="common">Hawaiian red shrimp</name>
    <dbReference type="NCBI Taxonomy" id="373956"/>
    <lineage>
        <taxon>Eukaryota</taxon>
        <taxon>Metazoa</taxon>
        <taxon>Ecdysozoa</taxon>
        <taxon>Arthropoda</taxon>
        <taxon>Crustacea</taxon>
        <taxon>Multicrustacea</taxon>
        <taxon>Malacostraca</taxon>
        <taxon>Eumalacostraca</taxon>
        <taxon>Eucarida</taxon>
        <taxon>Decapoda</taxon>
        <taxon>Pleocyemata</taxon>
        <taxon>Caridea</taxon>
        <taxon>Atyoidea</taxon>
        <taxon>Atyidae</taxon>
        <taxon>Halocaridina</taxon>
    </lineage>
</organism>
<evidence type="ECO:0000313" key="3">
    <source>
        <dbReference type="EMBL" id="KAK7086955.1"/>
    </source>
</evidence>
<feature type="region of interest" description="Disordered" evidence="1">
    <location>
        <begin position="226"/>
        <end position="272"/>
    </location>
</feature>